<protein>
    <submittedName>
        <fullName evidence="1">Uncharacterized protein</fullName>
    </submittedName>
</protein>
<comment type="caution">
    <text evidence="1">The sequence shown here is derived from an EMBL/GenBank/DDBJ whole genome shotgun (WGS) entry which is preliminary data.</text>
</comment>
<name>A0ABR1PKR1_DIAER</name>
<sequence>MDGVVKETFANGSTFEWMMRELRKGFKDHSEGLRQELGDVVSKELDAIRDTLDIVREANVAEESERDPEFRQRVAGELARARSLMGI</sequence>
<keyword evidence="2" id="KW-1185">Reference proteome</keyword>
<evidence type="ECO:0000313" key="1">
    <source>
        <dbReference type="EMBL" id="KAK7738965.1"/>
    </source>
</evidence>
<accession>A0ABR1PKR1</accession>
<reference evidence="1 2" key="1">
    <citation type="submission" date="2024-02" db="EMBL/GenBank/DDBJ databases">
        <title>De novo assembly and annotation of 12 fungi associated with fruit tree decline syndrome in Ontario, Canada.</title>
        <authorList>
            <person name="Sulman M."/>
            <person name="Ellouze W."/>
            <person name="Ilyukhin E."/>
        </authorList>
    </citation>
    <scope>NUCLEOTIDE SEQUENCE [LARGE SCALE GENOMIC DNA]</scope>
    <source>
        <strain evidence="1 2">M169</strain>
    </source>
</reference>
<proteinExistence type="predicted"/>
<dbReference type="Proteomes" id="UP001430848">
    <property type="component" value="Unassembled WGS sequence"/>
</dbReference>
<gene>
    <name evidence="1" type="ORF">SLS63_002302</name>
</gene>
<evidence type="ECO:0000313" key="2">
    <source>
        <dbReference type="Proteomes" id="UP001430848"/>
    </source>
</evidence>
<dbReference type="EMBL" id="JAKNSF020000005">
    <property type="protein sequence ID" value="KAK7738965.1"/>
    <property type="molecule type" value="Genomic_DNA"/>
</dbReference>
<organism evidence="1 2">
    <name type="scientific">Diaporthe eres</name>
    <name type="common">Phomopsis oblonga</name>
    <dbReference type="NCBI Taxonomy" id="83184"/>
    <lineage>
        <taxon>Eukaryota</taxon>
        <taxon>Fungi</taxon>
        <taxon>Dikarya</taxon>
        <taxon>Ascomycota</taxon>
        <taxon>Pezizomycotina</taxon>
        <taxon>Sordariomycetes</taxon>
        <taxon>Sordariomycetidae</taxon>
        <taxon>Diaporthales</taxon>
        <taxon>Diaporthaceae</taxon>
        <taxon>Diaporthe</taxon>
        <taxon>Diaporthe eres species complex</taxon>
    </lineage>
</organism>